<sequence length="327" mass="36167">MKFKVFVTRMIPEAGLDILKEECEVKLNPSDRPLKKEEMLESVRGVDGLICRKDAIDEEIMDDNPHLRIISNFGVGYNHIDVKAATTRGIMVTNTPGVLTDTTADLTWVLLMTVARRIIEADKFVRGGKHEGWSPTFFLGTDIHHATLGIVGFGRIGRAVAKRSKGFQMRILYADIVRAPRNVEEDLEAKFTSLGELLQNSDFVTLHAPLTPETRHMISKKELRLMKENAYLINAGRGPLVDEKALVQALRENRIAGAGLDVYENEPNLAAGLYELNNAVLLPHIGSATMATRAKIAVMAVNNLVAGLKGEVPPNLVNKKVLRNQSL</sequence>
<dbReference type="CDD" id="cd05301">
    <property type="entry name" value="GDH"/>
    <property type="match status" value="1"/>
</dbReference>
<dbReference type="GO" id="GO:0051287">
    <property type="term" value="F:NAD binding"/>
    <property type="evidence" value="ECO:0007669"/>
    <property type="project" value="InterPro"/>
</dbReference>
<accession>A0A523QM83</accession>
<dbReference type="EMBL" id="SOKU01000033">
    <property type="protein sequence ID" value="TES86910.1"/>
    <property type="molecule type" value="Genomic_DNA"/>
</dbReference>
<dbReference type="InterPro" id="IPR006139">
    <property type="entry name" value="D-isomer_2_OHA_DH_cat_dom"/>
</dbReference>
<evidence type="ECO:0000256" key="1">
    <source>
        <dbReference type="ARBA" id="ARBA00005854"/>
    </source>
</evidence>
<feature type="domain" description="D-isomer specific 2-hydroxyacid dehydrogenase NAD-binding" evidence="5">
    <location>
        <begin position="110"/>
        <end position="286"/>
    </location>
</feature>
<dbReference type="InterPro" id="IPR036291">
    <property type="entry name" value="NAD(P)-bd_dom_sf"/>
</dbReference>
<dbReference type="Pfam" id="PF00389">
    <property type="entry name" value="2-Hacid_dh"/>
    <property type="match status" value="1"/>
</dbReference>
<comment type="caution">
    <text evidence="6">The sequence shown here is derived from an EMBL/GenBank/DDBJ whole genome shotgun (WGS) entry which is preliminary data.</text>
</comment>
<dbReference type="PANTHER" id="PTHR10996">
    <property type="entry name" value="2-HYDROXYACID DEHYDROGENASE-RELATED"/>
    <property type="match status" value="1"/>
</dbReference>
<dbReference type="Proteomes" id="UP000320781">
    <property type="component" value="Unassembled WGS sequence"/>
</dbReference>
<comment type="similarity">
    <text evidence="1 3">Belongs to the D-isomer specific 2-hydroxyacid dehydrogenase family.</text>
</comment>
<dbReference type="Pfam" id="PF02826">
    <property type="entry name" value="2-Hacid_dh_C"/>
    <property type="match status" value="1"/>
</dbReference>
<feature type="domain" description="D-isomer specific 2-hydroxyacid dehydrogenase catalytic" evidence="4">
    <location>
        <begin position="5"/>
        <end position="318"/>
    </location>
</feature>
<dbReference type="AlphaFoldDB" id="A0A523QM83"/>
<evidence type="ECO:0000256" key="2">
    <source>
        <dbReference type="ARBA" id="ARBA00023002"/>
    </source>
</evidence>
<dbReference type="InterPro" id="IPR050223">
    <property type="entry name" value="D-isomer_2-hydroxyacid_DH"/>
</dbReference>
<reference evidence="6 7" key="1">
    <citation type="submission" date="2019-03" db="EMBL/GenBank/DDBJ databases">
        <title>Metabolic potential of uncultured bacteria and archaea associated with petroleum seepage in deep-sea sediments.</title>
        <authorList>
            <person name="Dong X."/>
            <person name="Hubert C."/>
        </authorList>
    </citation>
    <scope>NUCLEOTIDE SEQUENCE [LARGE SCALE GENOMIC DNA]</scope>
    <source>
        <strain evidence="6">E44_bin92</strain>
    </source>
</reference>
<evidence type="ECO:0000259" key="4">
    <source>
        <dbReference type="Pfam" id="PF00389"/>
    </source>
</evidence>
<dbReference type="InterPro" id="IPR029753">
    <property type="entry name" value="D-isomer_DH_CS"/>
</dbReference>
<dbReference type="PROSITE" id="PS00670">
    <property type="entry name" value="D_2_HYDROXYACID_DH_2"/>
    <property type="match status" value="1"/>
</dbReference>
<dbReference type="GO" id="GO:0005829">
    <property type="term" value="C:cytosol"/>
    <property type="evidence" value="ECO:0007669"/>
    <property type="project" value="TreeGrafter"/>
</dbReference>
<dbReference type="InterPro" id="IPR006140">
    <property type="entry name" value="D-isomer_DH_NAD-bd"/>
</dbReference>
<organism evidence="6 7">
    <name type="scientific">Aerophobetes bacterium</name>
    <dbReference type="NCBI Taxonomy" id="2030807"/>
    <lineage>
        <taxon>Bacteria</taxon>
        <taxon>Candidatus Aerophobota</taxon>
    </lineage>
</organism>
<evidence type="ECO:0000256" key="3">
    <source>
        <dbReference type="RuleBase" id="RU003719"/>
    </source>
</evidence>
<dbReference type="PANTHER" id="PTHR10996:SF257">
    <property type="entry name" value="GLYOXYLATE REDUCTASE 1"/>
    <property type="match status" value="1"/>
</dbReference>
<dbReference type="GO" id="GO:0030267">
    <property type="term" value="F:glyoxylate reductase (NADPH) activity"/>
    <property type="evidence" value="ECO:0007669"/>
    <property type="project" value="TreeGrafter"/>
</dbReference>
<name>A0A523QM83_UNCAE</name>
<dbReference type="SUPFAM" id="SSF51735">
    <property type="entry name" value="NAD(P)-binding Rossmann-fold domains"/>
    <property type="match status" value="1"/>
</dbReference>
<proteinExistence type="inferred from homology"/>
<dbReference type="FunFam" id="3.40.50.720:FF:000462">
    <property type="entry name" value="Glyoxylate reductase (NADP+)"/>
    <property type="match status" value="1"/>
</dbReference>
<dbReference type="GO" id="GO:0016618">
    <property type="term" value="F:hydroxypyruvate reductase [NAD(P)H] activity"/>
    <property type="evidence" value="ECO:0007669"/>
    <property type="project" value="TreeGrafter"/>
</dbReference>
<keyword evidence="2 3" id="KW-0560">Oxidoreductase</keyword>
<evidence type="ECO:0000259" key="5">
    <source>
        <dbReference type="Pfam" id="PF02826"/>
    </source>
</evidence>
<dbReference type="Gene3D" id="3.40.50.720">
    <property type="entry name" value="NAD(P)-binding Rossmann-like Domain"/>
    <property type="match status" value="2"/>
</dbReference>
<evidence type="ECO:0000313" key="6">
    <source>
        <dbReference type="EMBL" id="TES86910.1"/>
    </source>
</evidence>
<dbReference type="PROSITE" id="PS00671">
    <property type="entry name" value="D_2_HYDROXYACID_DH_3"/>
    <property type="match status" value="1"/>
</dbReference>
<dbReference type="SUPFAM" id="SSF52283">
    <property type="entry name" value="Formate/glycerate dehydrogenase catalytic domain-like"/>
    <property type="match status" value="1"/>
</dbReference>
<evidence type="ECO:0000313" key="7">
    <source>
        <dbReference type="Proteomes" id="UP000320781"/>
    </source>
</evidence>
<gene>
    <name evidence="6" type="ORF">E3J95_00785</name>
</gene>
<protein>
    <submittedName>
        <fullName evidence="6">D-glycerate dehydrogenase</fullName>
    </submittedName>
</protein>